<name>A0ABV1SF27_9RHOB</name>
<dbReference type="PANTHER" id="PTHR47628:SF1">
    <property type="entry name" value="ALIPHATIC AMIDASE EXPRESSION-REGULATING PROTEIN"/>
    <property type="match status" value="1"/>
</dbReference>
<evidence type="ECO:0000256" key="2">
    <source>
        <dbReference type="ARBA" id="ARBA00022729"/>
    </source>
</evidence>
<proteinExistence type="inferred from homology"/>
<dbReference type="Pfam" id="PF13458">
    <property type="entry name" value="Peripla_BP_6"/>
    <property type="match status" value="1"/>
</dbReference>
<evidence type="ECO:0000313" key="5">
    <source>
        <dbReference type="Proteomes" id="UP001438953"/>
    </source>
</evidence>
<dbReference type="RefSeq" id="WP_339114608.1">
    <property type="nucleotide sequence ID" value="NZ_JAYWLC010000003.1"/>
</dbReference>
<dbReference type="SUPFAM" id="SSF53822">
    <property type="entry name" value="Periplasmic binding protein-like I"/>
    <property type="match status" value="1"/>
</dbReference>
<evidence type="ECO:0000313" key="4">
    <source>
        <dbReference type="EMBL" id="MER5171136.1"/>
    </source>
</evidence>
<evidence type="ECO:0000259" key="3">
    <source>
        <dbReference type="Pfam" id="PF13458"/>
    </source>
</evidence>
<comment type="similarity">
    <text evidence="1">Belongs to the leucine-binding protein family.</text>
</comment>
<sequence length="416" mass="45021">MTEKSRFQLSRRRLLGQAAGAALATPFLARMSFAASDTIRIGNILDMTGPIGPGGQAVAPGMELAVKHLNDKGGVLGRQIELVNYDTQSNMQLYTQYAQQLALKDKVDVVFGGLTSASREAIRPIFDRFKTLYFYNVLYEGGVCDRNTFCTGTTPAQTVLPLVEDTAKRFGKKVYIIAADYNYGHITAKWMQNGVLDNGGEVVGTDFFPLDVTNFSSAIARIQAANPDYVLAALVGANHLGFYRQWEAAGLLAKIPLASSNFGVNSEIITLEPQTTNGIVAAGGYFDSIDTPESNAFLEEVTPMLPPSTACTEITVSSYEAMMLYAQALEKAGTTDRMKVIEALESGLEFVGPSGKVTLDPKTHHTVRSAFIAEAKDGKWDIQKRLSDVAPADTAAVCDLIANPKTNKQFVVDTKM</sequence>
<dbReference type="Proteomes" id="UP001438953">
    <property type="component" value="Unassembled WGS sequence"/>
</dbReference>
<keyword evidence="2" id="KW-0732">Signal</keyword>
<organism evidence="4 5">
    <name type="scientific">Thioclava kandeliae</name>
    <dbReference type="NCBI Taxonomy" id="3070818"/>
    <lineage>
        <taxon>Bacteria</taxon>
        <taxon>Pseudomonadati</taxon>
        <taxon>Pseudomonadota</taxon>
        <taxon>Alphaproteobacteria</taxon>
        <taxon>Rhodobacterales</taxon>
        <taxon>Paracoccaceae</taxon>
        <taxon>Thioclava</taxon>
    </lineage>
</organism>
<dbReference type="PROSITE" id="PS51318">
    <property type="entry name" value="TAT"/>
    <property type="match status" value="1"/>
</dbReference>
<dbReference type="InterPro" id="IPR028082">
    <property type="entry name" value="Peripla_BP_I"/>
</dbReference>
<comment type="caution">
    <text evidence="4">The sequence shown here is derived from an EMBL/GenBank/DDBJ whole genome shotgun (WGS) entry which is preliminary data.</text>
</comment>
<gene>
    <name evidence="4" type="ORF">VSX56_05040</name>
</gene>
<dbReference type="InterPro" id="IPR006311">
    <property type="entry name" value="TAT_signal"/>
</dbReference>
<feature type="domain" description="Leucine-binding protein" evidence="3">
    <location>
        <begin position="38"/>
        <end position="378"/>
    </location>
</feature>
<evidence type="ECO:0000256" key="1">
    <source>
        <dbReference type="ARBA" id="ARBA00010062"/>
    </source>
</evidence>
<dbReference type="PANTHER" id="PTHR47628">
    <property type="match status" value="1"/>
</dbReference>
<keyword evidence="5" id="KW-1185">Reference proteome</keyword>
<accession>A0ABV1SF27</accession>
<dbReference type="EMBL" id="JAYWLC010000003">
    <property type="protein sequence ID" value="MER5171136.1"/>
    <property type="molecule type" value="Genomic_DNA"/>
</dbReference>
<reference evidence="4 5" key="1">
    <citation type="submission" date="2024-06" db="EMBL/GenBank/DDBJ databases">
        <title>Thioclava kandeliae sp. nov. from a rhizosphere soil sample of Kandelia candel in a mangrove.</title>
        <authorList>
            <person name="Mu T."/>
        </authorList>
    </citation>
    <scope>NUCLEOTIDE SEQUENCE [LARGE SCALE GENOMIC DNA]</scope>
    <source>
        <strain evidence="4 5">CPCC 100088</strain>
    </source>
</reference>
<dbReference type="InterPro" id="IPR028081">
    <property type="entry name" value="Leu-bd"/>
</dbReference>
<dbReference type="Gene3D" id="3.40.50.2300">
    <property type="match status" value="2"/>
</dbReference>
<protein>
    <submittedName>
        <fullName evidence="4">ABC transporter substrate-binding protein</fullName>
    </submittedName>
</protein>